<gene>
    <name evidence="2" type="ORF">SAMN05444583_1335</name>
</gene>
<feature type="chain" id="PRO_5011445822" evidence="1">
    <location>
        <begin position="32"/>
        <end position="237"/>
    </location>
</feature>
<dbReference type="Pfam" id="PF03583">
    <property type="entry name" value="LIP"/>
    <property type="match status" value="1"/>
</dbReference>
<dbReference type="Gene3D" id="3.40.50.1820">
    <property type="entry name" value="alpha/beta hydrolase"/>
    <property type="match status" value="1"/>
</dbReference>
<dbReference type="InterPro" id="IPR029058">
    <property type="entry name" value="AB_hydrolase_fold"/>
</dbReference>
<evidence type="ECO:0000313" key="2">
    <source>
        <dbReference type="EMBL" id="SEM33989.1"/>
    </source>
</evidence>
<evidence type="ECO:0000313" key="3">
    <source>
        <dbReference type="Proteomes" id="UP000198677"/>
    </source>
</evidence>
<feature type="signal peptide" evidence="1">
    <location>
        <begin position="1"/>
        <end position="31"/>
    </location>
</feature>
<dbReference type="SUPFAM" id="SSF53474">
    <property type="entry name" value="alpha/beta-Hydrolases"/>
    <property type="match status" value="1"/>
</dbReference>
<sequence length="237" mass="24330">MGLFGWRTRALSAAVATAGALLVSPGIPAQAAAPGTLIATTAQPNGFRGLSNGTSIDYWTTRSNGEMVKASGALFLPDGPAPAGGWPIMAYDHGTSGLGPGCGGQTSTDKVSRPREDEILQHFVSKGFAVAAPDYLGLGRFDTGPHPYLELRTEATTTIDLVKAAREARSELSRTWALTGLSQGGHSALGAAHLQASSAADLDFRGTIAVDPASDVEKVVPLLGPDVPEIPVESALA</sequence>
<organism evidence="2 3">
    <name type="scientific">Rhodococcus maanshanensis</name>
    <dbReference type="NCBI Taxonomy" id="183556"/>
    <lineage>
        <taxon>Bacteria</taxon>
        <taxon>Bacillati</taxon>
        <taxon>Actinomycetota</taxon>
        <taxon>Actinomycetes</taxon>
        <taxon>Mycobacteriales</taxon>
        <taxon>Nocardiaceae</taxon>
        <taxon>Rhodococcus</taxon>
    </lineage>
</organism>
<reference evidence="3" key="1">
    <citation type="submission" date="2016-10" db="EMBL/GenBank/DDBJ databases">
        <authorList>
            <person name="Varghese N."/>
            <person name="Submissions S."/>
        </authorList>
    </citation>
    <scope>NUCLEOTIDE SEQUENCE [LARGE SCALE GENOMIC DNA]</scope>
    <source>
        <strain evidence="3">DSM 44675</strain>
    </source>
</reference>
<dbReference type="EMBL" id="FOAW01000033">
    <property type="protein sequence ID" value="SEM33989.1"/>
    <property type="molecule type" value="Genomic_DNA"/>
</dbReference>
<accession>A0A1H7XLW2</accession>
<dbReference type="InterPro" id="IPR005152">
    <property type="entry name" value="Lipase_secreted"/>
</dbReference>
<dbReference type="Proteomes" id="UP000198677">
    <property type="component" value="Unassembled WGS sequence"/>
</dbReference>
<protein>
    <submittedName>
        <fullName evidence="2">Secretory lipase</fullName>
    </submittedName>
</protein>
<dbReference type="GO" id="GO:0004806">
    <property type="term" value="F:triacylglycerol lipase activity"/>
    <property type="evidence" value="ECO:0007669"/>
    <property type="project" value="InterPro"/>
</dbReference>
<evidence type="ECO:0000256" key="1">
    <source>
        <dbReference type="SAM" id="SignalP"/>
    </source>
</evidence>
<dbReference type="AlphaFoldDB" id="A0A1H7XLW2"/>
<proteinExistence type="predicted"/>
<name>A0A1H7XLW2_9NOCA</name>
<dbReference type="RefSeq" id="WP_245816529.1">
    <property type="nucleotide sequence ID" value="NZ_FOAW01000033.1"/>
</dbReference>
<dbReference type="PANTHER" id="PTHR34853">
    <property type="match status" value="1"/>
</dbReference>
<dbReference type="PANTHER" id="PTHR34853:SF1">
    <property type="entry name" value="LIPASE 5"/>
    <property type="match status" value="1"/>
</dbReference>
<keyword evidence="3" id="KW-1185">Reference proteome</keyword>
<dbReference type="GO" id="GO:0016042">
    <property type="term" value="P:lipid catabolic process"/>
    <property type="evidence" value="ECO:0007669"/>
    <property type="project" value="InterPro"/>
</dbReference>
<keyword evidence="1" id="KW-0732">Signal</keyword>